<accession>A0ABW5AAW2</accession>
<dbReference type="PROSITE" id="PS51186">
    <property type="entry name" value="GNAT"/>
    <property type="match status" value="1"/>
</dbReference>
<proteinExistence type="predicted"/>
<dbReference type="EMBL" id="JBHUIX010000013">
    <property type="protein sequence ID" value="MFD2175503.1"/>
    <property type="molecule type" value="Genomic_DNA"/>
</dbReference>
<reference evidence="3" key="1">
    <citation type="journal article" date="2019" name="Int. J. Syst. Evol. Microbiol.">
        <title>The Global Catalogue of Microorganisms (GCM) 10K type strain sequencing project: providing services to taxonomists for standard genome sequencing and annotation.</title>
        <authorList>
            <consortium name="The Broad Institute Genomics Platform"/>
            <consortium name="The Broad Institute Genome Sequencing Center for Infectious Disease"/>
            <person name="Wu L."/>
            <person name="Ma J."/>
        </authorList>
    </citation>
    <scope>NUCLEOTIDE SEQUENCE [LARGE SCALE GENOMIC DNA]</scope>
    <source>
        <strain evidence="3">CCUG 55131</strain>
    </source>
</reference>
<protein>
    <submittedName>
        <fullName evidence="2">GNAT family N-acetyltransferase</fullName>
        <ecNumber evidence="2">2.3.1.-</ecNumber>
    </submittedName>
</protein>
<dbReference type="GO" id="GO:0016746">
    <property type="term" value="F:acyltransferase activity"/>
    <property type="evidence" value="ECO:0007669"/>
    <property type="project" value="UniProtKB-KW"/>
</dbReference>
<evidence type="ECO:0000313" key="2">
    <source>
        <dbReference type="EMBL" id="MFD2175503.1"/>
    </source>
</evidence>
<dbReference type="Pfam" id="PF00583">
    <property type="entry name" value="Acetyltransf_1"/>
    <property type="match status" value="1"/>
</dbReference>
<evidence type="ECO:0000259" key="1">
    <source>
        <dbReference type="PROSITE" id="PS51186"/>
    </source>
</evidence>
<organism evidence="2 3">
    <name type="scientific">Rhodobacter lacus</name>
    <dbReference type="NCBI Taxonomy" id="1641972"/>
    <lineage>
        <taxon>Bacteria</taxon>
        <taxon>Pseudomonadati</taxon>
        <taxon>Pseudomonadota</taxon>
        <taxon>Alphaproteobacteria</taxon>
        <taxon>Rhodobacterales</taxon>
        <taxon>Rhodobacter group</taxon>
        <taxon>Rhodobacter</taxon>
    </lineage>
</organism>
<keyword evidence="3" id="KW-1185">Reference proteome</keyword>
<dbReference type="CDD" id="cd04301">
    <property type="entry name" value="NAT_SF"/>
    <property type="match status" value="1"/>
</dbReference>
<keyword evidence="2" id="KW-0808">Transferase</keyword>
<comment type="caution">
    <text evidence="2">The sequence shown here is derived from an EMBL/GenBank/DDBJ whole genome shotgun (WGS) entry which is preliminary data.</text>
</comment>
<dbReference type="RefSeq" id="WP_377392356.1">
    <property type="nucleotide sequence ID" value="NZ_JBHUIX010000013.1"/>
</dbReference>
<feature type="domain" description="N-acetyltransferase" evidence="1">
    <location>
        <begin position="94"/>
        <end position="235"/>
    </location>
</feature>
<dbReference type="EC" id="2.3.1.-" evidence="2"/>
<evidence type="ECO:0000313" key="3">
    <source>
        <dbReference type="Proteomes" id="UP001597413"/>
    </source>
</evidence>
<name>A0ABW5AAW2_9RHOB</name>
<sequence>MTLIHLHGSLTCSTQDQRRTLIAALPVHMRKSLTEPGCLFYEITQAESPLSWQIEAGFASPAAHETYEAELVTSPFGVACAGVQRQTNLAEKAPEIRRETPSDARAISGLLNAAFGGPDEAELVEKLRTTQALALSLTAKFGTVTLGHIAFSPVIAPFPAWALAPLAVRAPVRSQGIGAALTRAGLALAQKCGIQAVFVLGDPAYFSRFGFSAEAAQGYQSPYAGAHFQMINLAGSYLPKGPIRHAPAFDAL</sequence>
<dbReference type="InterPro" id="IPR000182">
    <property type="entry name" value="GNAT_dom"/>
</dbReference>
<dbReference type="SUPFAM" id="SSF55729">
    <property type="entry name" value="Acyl-CoA N-acyltransferases (Nat)"/>
    <property type="match status" value="1"/>
</dbReference>
<dbReference type="InterPro" id="IPR016181">
    <property type="entry name" value="Acyl_CoA_acyltransferase"/>
</dbReference>
<dbReference type="Gene3D" id="3.40.630.30">
    <property type="match status" value="1"/>
</dbReference>
<dbReference type="Proteomes" id="UP001597413">
    <property type="component" value="Unassembled WGS sequence"/>
</dbReference>
<keyword evidence="2" id="KW-0012">Acyltransferase</keyword>
<gene>
    <name evidence="2" type="ORF">ACFSM0_15520</name>
</gene>